<dbReference type="PANTHER" id="PTHR23216:SF1">
    <property type="entry name" value="NUCLEOLAR AND COILED-BODY PHOSPHOPROTEIN 1"/>
    <property type="match status" value="1"/>
</dbReference>
<gene>
    <name evidence="4" type="ORF">MVES_003097</name>
</gene>
<evidence type="ECO:0000313" key="4">
    <source>
        <dbReference type="EMBL" id="PKI83161.1"/>
    </source>
</evidence>
<dbReference type="OrthoDB" id="5599646at2759"/>
<protein>
    <recommendedName>
        <fullName evidence="3">Srp40 C-terminal domain-containing protein</fullName>
    </recommendedName>
</protein>
<proteinExistence type="predicted"/>
<keyword evidence="2" id="KW-0732">Signal</keyword>
<dbReference type="STRING" id="2020962.A0A2N1J9D2"/>
<dbReference type="Pfam" id="PF05022">
    <property type="entry name" value="SRP40_C"/>
    <property type="match status" value="1"/>
</dbReference>
<dbReference type="EMBL" id="KZ454992">
    <property type="protein sequence ID" value="PKI83161.1"/>
    <property type="molecule type" value="Genomic_DNA"/>
</dbReference>
<feature type="region of interest" description="Disordered" evidence="1">
    <location>
        <begin position="226"/>
        <end position="251"/>
    </location>
</feature>
<sequence>MVQLRAITLAIAAVLAASSVSAESNRNSDSCSLCRLLSVSLVDVVTLMHAFLNTHAKPKLAAKLADAYPALRLEEKSEHAHALSDALEQSVRMLLETRGSLLGDELLSASGNVLEADAIGKESAKALKKAKRAEKRALETAPIAVEESIIPVDDDVVAVQETVAVDSPGPVLKKKKVQTERFQRVKSDKAVFLDDRLRDMSYGAKVSTYTALTSVWGKAFTKEKNKKKRGSYRGGAIDQGSHSIKFTYDDE</sequence>
<evidence type="ECO:0000313" key="5">
    <source>
        <dbReference type="Proteomes" id="UP000232875"/>
    </source>
</evidence>
<evidence type="ECO:0000259" key="3">
    <source>
        <dbReference type="Pfam" id="PF05022"/>
    </source>
</evidence>
<dbReference type="PANTHER" id="PTHR23216">
    <property type="entry name" value="NUCLEOLAR AND COILED-BODY PHOSPHOPROTEIN 1"/>
    <property type="match status" value="1"/>
</dbReference>
<name>A0A2N1J9D2_9BASI</name>
<keyword evidence="5" id="KW-1185">Reference proteome</keyword>
<feature type="domain" description="Srp40 C-terminal" evidence="3">
    <location>
        <begin position="181"/>
        <end position="246"/>
    </location>
</feature>
<evidence type="ECO:0000256" key="1">
    <source>
        <dbReference type="SAM" id="MobiDB-lite"/>
    </source>
</evidence>
<feature type="signal peptide" evidence="2">
    <location>
        <begin position="1"/>
        <end position="22"/>
    </location>
</feature>
<dbReference type="AlphaFoldDB" id="A0A2N1J9D2"/>
<dbReference type="Proteomes" id="UP000232875">
    <property type="component" value="Unassembled WGS sequence"/>
</dbReference>
<dbReference type="InterPro" id="IPR007718">
    <property type="entry name" value="Srp40_C"/>
</dbReference>
<evidence type="ECO:0000256" key="2">
    <source>
        <dbReference type="SAM" id="SignalP"/>
    </source>
</evidence>
<reference evidence="4 5" key="1">
    <citation type="submission" date="2017-10" db="EMBL/GenBank/DDBJ databases">
        <title>A novel species of cold-tolerant Malassezia isolated from bats.</title>
        <authorList>
            <person name="Lorch J.M."/>
            <person name="Palmer J.M."/>
            <person name="Vanderwolf K.J."/>
            <person name="Schmidt K.Z."/>
            <person name="Verant M.L."/>
            <person name="Weller T.J."/>
            <person name="Blehert D.S."/>
        </authorList>
    </citation>
    <scope>NUCLEOTIDE SEQUENCE [LARGE SCALE GENOMIC DNA]</scope>
    <source>
        <strain evidence="4 5">NWHC:44797-103</strain>
    </source>
</reference>
<accession>A0A2N1J9D2</accession>
<dbReference type="GO" id="GO:0005730">
    <property type="term" value="C:nucleolus"/>
    <property type="evidence" value="ECO:0007669"/>
    <property type="project" value="InterPro"/>
</dbReference>
<dbReference type="InterPro" id="IPR039191">
    <property type="entry name" value="Nopp140-like"/>
</dbReference>
<feature type="chain" id="PRO_5014768013" description="Srp40 C-terminal domain-containing protein" evidence="2">
    <location>
        <begin position="23"/>
        <end position="251"/>
    </location>
</feature>
<organism evidence="4 5">
    <name type="scientific">Malassezia vespertilionis</name>
    <dbReference type="NCBI Taxonomy" id="2020962"/>
    <lineage>
        <taxon>Eukaryota</taxon>
        <taxon>Fungi</taxon>
        <taxon>Dikarya</taxon>
        <taxon>Basidiomycota</taxon>
        <taxon>Ustilaginomycotina</taxon>
        <taxon>Malasseziomycetes</taxon>
        <taxon>Malasseziales</taxon>
        <taxon>Malasseziaceae</taxon>
        <taxon>Malassezia</taxon>
    </lineage>
</organism>